<evidence type="ECO:0000256" key="3">
    <source>
        <dbReference type="ARBA" id="ARBA00022483"/>
    </source>
</evidence>
<dbReference type="GO" id="GO:0006886">
    <property type="term" value="P:intracellular protein transport"/>
    <property type="evidence" value="ECO:0007669"/>
    <property type="project" value="InterPro"/>
</dbReference>
<dbReference type="PANTHER" id="PTHR12702:SF0">
    <property type="entry name" value="EXOCYST COMPLEX COMPONENT 6"/>
    <property type="match status" value="1"/>
</dbReference>
<dbReference type="EMBL" id="JNBR01000131">
    <property type="protein sequence ID" value="OQR96777.1"/>
    <property type="molecule type" value="Genomic_DNA"/>
</dbReference>
<evidence type="ECO:0000256" key="2">
    <source>
        <dbReference type="ARBA" id="ARBA00022448"/>
    </source>
</evidence>
<feature type="domain" description="Exocyst complex component EXOC6/Sec15 N-terminal" evidence="6">
    <location>
        <begin position="46"/>
        <end position="213"/>
    </location>
</feature>
<dbReference type="GO" id="GO:0090522">
    <property type="term" value="P:vesicle tethering involved in exocytosis"/>
    <property type="evidence" value="ECO:0007669"/>
    <property type="project" value="InterPro"/>
</dbReference>
<accession>A0A1V9ZFQ5</accession>
<evidence type="ECO:0000313" key="7">
    <source>
        <dbReference type="EMBL" id="OQR96777.1"/>
    </source>
</evidence>
<evidence type="ECO:0000259" key="5">
    <source>
        <dbReference type="Pfam" id="PF04091"/>
    </source>
</evidence>
<dbReference type="Gene3D" id="1.20.58.670">
    <property type="entry name" value="Dsl1p vesicle tethering complex, Tip20p subunit, domain D"/>
    <property type="match status" value="1"/>
</dbReference>
<evidence type="ECO:0000256" key="1">
    <source>
        <dbReference type="ARBA" id="ARBA00007944"/>
    </source>
</evidence>
<protein>
    <submittedName>
        <fullName evidence="7">Exocyst complex component</fullName>
    </submittedName>
</protein>
<dbReference type="InterPro" id="IPR007225">
    <property type="entry name" value="EXOC6/Sec15"/>
</dbReference>
<name>A0A1V9ZFQ5_ACHHY</name>
<dbReference type="Proteomes" id="UP000243579">
    <property type="component" value="Unassembled WGS sequence"/>
</dbReference>
<dbReference type="PANTHER" id="PTHR12702">
    <property type="entry name" value="SEC15"/>
    <property type="match status" value="1"/>
</dbReference>
<organism evidence="7 8">
    <name type="scientific">Achlya hypogyna</name>
    <name type="common">Oomycete</name>
    <name type="synonym">Protoachlya hypogyna</name>
    <dbReference type="NCBI Taxonomy" id="1202772"/>
    <lineage>
        <taxon>Eukaryota</taxon>
        <taxon>Sar</taxon>
        <taxon>Stramenopiles</taxon>
        <taxon>Oomycota</taxon>
        <taxon>Saprolegniomycetes</taxon>
        <taxon>Saprolegniales</taxon>
        <taxon>Achlyaceae</taxon>
        <taxon>Achlya</taxon>
    </lineage>
</organism>
<keyword evidence="2" id="KW-0813">Transport</keyword>
<feature type="domain" description="Exocyst complex subunit EXOC6/Sec15 C-terminal" evidence="5">
    <location>
        <begin position="412"/>
        <end position="761"/>
    </location>
</feature>
<dbReference type="InterPro" id="IPR042044">
    <property type="entry name" value="EXOC6PINT-1/Sec15/Tip20_C_dom2"/>
</dbReference>
<dbReference type="STRING" id="1202772.A0A1V9ZFQ5"/>
<gene>
    <name evidence="7" type="ORF">ACHHYP_13609</name>
</gene>
<dbReference type="AlphaFoldDB" id="A0A1V9ZFQ5"/>
<dbReference type="GO" id="GO:0006893">
    <property type="term" value="P:Golgi to plasma membrane transport"/>
    <property type="evidence" value="ECO:0007669"/>
    <property type="project" value="TreeGrafter"/>
</dbReference>
<comment type="similarity">
    <text evidence="1">Belongs to the SEC15 family.</text>
</comment>
<reference evidence="7 8" key="1">
    <citation type="journal article" date="2014" name="Genome Biol. Evol.">
        <title>The secreted proteins of Achlya hypogyna and Thraustotheca clavata identify the ancestral oomycete secretome and reveal gene acquisitions by horizontal gene transfer.</title>
        <authorList>
            <person name="Misner I."/>
            <person name="Blouin N."/>
            <person name="Leonard G."/>
            <person name="Richards T.A."/>
            <person name="Lane C.E."/>
        </authorList>
    </citation>
    <scope>NUCLEOTIDE SEQUENCE [LARGE SCALE GENOMIC DNA]</scope>
    <source>
        <strain evidence="7 8">ATCC 48635</strain>
    </source>
</reference>
<dbReference type="InterPro" id="IPR042045">
    <property type="entry name" value="EXOC6/Sec15_C_dom1"/>
</dbReference>
<dbReference type="InterPro" id="IPR048359">
    <property type="entry name" value="EXOC6_Sec15_N"/>
</dbReference>
<keyword evidence="3" id="KW-0268">Exocytosis</keyword>
<dbReference type="OrthoDB" id="10267033at2759"/>
<evidence type="ECO:0000313" key="8">
    <source>
        <dbReference type="Proteomes" id="UP000243579"/>
    </source>
</evidence>
<dbReference type="Pfam" id="PF04091">
    <property type="entry name" value="Sec15_C"/>
    <property type="match status" value="1"/>
</dbReference>
<comment type="caution">
    <text evidence="7">The sequence shown here is derived from an EMBL/GenBank/DDBJ whole genome shotgun (WGS) entry which is preliminary data.</text>
</comment>
<evidence type="ECO:0000256" key="4">
    <source>
        <dbReference type="ARBA" id="ARBA00023054"/>
    </source>
</evidence>
<keyword evidence="8" id="KW-1185">Reference proteome</keyword>
<proteinExistence type="inferred from homology"/>
<keyword evidence="4" id="KW-0175">Coiled coil</keyword>
<dbReference type="Gene3D" id="1.10.357.30">
    <property type="entry name" value="Exocyst complex subunit Sec15 C-terminal domain, N-terminal subdomain"/>
    <property type="match status" value="1"/>
</dbReference>
<evidence type="ECO:0000259" key="6">
    <source>
        <dbReference type="Pfam" id="PF20651"/>
    </source>
</evidence>
<dbReference type="Pfam" id="PF20651">
    <property type="entry name" value="EXOC6_Sec15_N"/>
    <property type="match status" value="1"/>
</dbReference>
<sequence>MKDERSNSRKECELLVHNIAQSHARLAPGIQCVLENQWESTFADCLTKCALDKEEEIRDVCSAHYQEFVQSIEEIVQIKCDAAELMKHLTKYQHDLVAATSDVLAGSEMLATCLVLRKNIDSSMARLQQCQRIVHLAAKVDDYIQQAKFYHALKLLDRIRADIAGLRGNIFARRVHDWVGATTMALQEQTTKKTSSWLEEIRAAAIPIGAHAMKSCEETMALAPTTIASDGLSLPSLDNLAEQATAIRARNTIHSEYVEKTLQLLTPMLRIVHVYGCLGKSSELAAFYHTNRMPQLQFSAFLSGNIGSISPEKFALQHDDIFKRFVGTFCLEKMLAIYADEVLLTKSEVHAACMSVLQSLCGLIMALLIKMPSPKVVLDIKRNAILCARVLGNDVHQFNTALVYDAFRGMGDYYRKKTAADLKGKLRQFMADDTFQQVTVTKEQCAATLQLYGLQSRCDEFLKSADSRGQIILPFTSVVQRACQEVHEMVATMFEFEWHLNIPEWGYFVRDDTWEAMVELSAVLNEHIERNDELKISQAVITGANASYLSGACDVLAQVLAKHIEAWELRTRFPAYAPKVPPRATAAVAKKKFESSSTKSQDMVCELMVKKIDDLIGSFYFVNWTAADVAPQADPCMSDLINYLQASFTQLSTLPVPIREAVHFASCIHINKALEQVLVGSTIKRVTMTGLLNFKRSLDALMQFANTCNVTQLRECFLPLTQLVDLVVSPDLERVDASMFSRTGGKYTHVMPDQVIAVLEKYKDTAPATSKFFKSKKPATADGGLKKSVVDAVVKQLRTMSPHAK</sequence>
<dbReference type="InterPro" id="IPR046361">
    <property type="entry name" value="EXOC6/Sec15_C"/>
</dbReference>
<dbReference type="GO" id="GO:0016020">
    <property type="term" value="C:membrane"/>
    <property type="evidence" value="ECO:0007669"/>
    <property type="project" value="TreeGrafter"/>
</dbReference>
<dbReference type="GO" id="GO:0000145">
    <property type="term" value="C:exocyst"/>
    <property type="evidence" value="ECO:0007669"/>
    <property type="project" value="TreeGrafter"/>
</dbReference>